<keyword evidence="1" id="KW-1133">Transmembrane helix</keyword>
<gene>
    <name evidence="2" type="ORF">EDC19_2032</name>
</gene>
<evidence type="ECO:0000313" key="2">
    <source>
        <dbReference type="EMBL" id="TCK92876.1"/>
    </source>
</evidence>
<name>A0A4R1MJI2_9FIRM</name>
<comment type="caution">
    <text evidence="2">The sequence shown here is derived from an EMBL/GenBank/DDBJ whole genome shotgun (WGS) entry which is preliminary data.</text>
</comment>
<reference evidence="2 3" key="1">
    <citation type="submission" date="2019-03" db="EMBL/GenBank/DDBJ databases">
        <title>Genomic Encyclopedia of Type Strains, Phase IV (KMG-IV): sequencing the most valuable type-strain genomes for metagenomic binning, comparative biology and taxonomic classification.</title>
        <authorList>
            <person name="Goeker M."/>
        </authorList>
    </citation>
    <scope>NUCLEOTIDE SEQUENCE [LARGE SCALE GENOMIC DNA]</scope>
    <source>
        <strain evidence="2 3">DSM 24176</strain>
    </source>
</reference>
<feature type="transmembrane region" description="Helical" evidence="1">
    <location>
        <begin position="36"/>
        <end position="60"/>
    </location>
</feature>
<protein>
    <submittedName>
        <fullName evidence="2">Uncharacterized protein</fullName>
    </submittedName>
</protein>
<accession>A0A4R1MJI2</accession>
<proteinExistence type="predicted"/>
<organism evidence="2 3">
    <name type="scientific">Natranaerovirga hydrolytica</name>
    <dbReference type="NCBI Taxonomy" id="680378"/>
    <lineage>
        <taxon>Bacteria</taxon>
        <taxon>Bacillati</taxon>
        <taxon>Bacillota</taxon>
        <taxon>Clostridia</taxon>
        <taxon>Lachnospirales</taxon>
        <taxon>Natranaerovirgaceae</taxon>
        <taxon>Natranaerovirga</taxon>
    </lineage>
</organism>
<keyword evidence="1" id="KW-0812">Transmembrane</keyword>
<keyword evidence="3" id="KW-1185">Reference proteome</keyword>
<dbReference type="AlphaFoldDB" id="A0A4R1MJI2"/>
<keyword evidence="1" id="KW-0472">Membrane</keyword>
<dbReference type="EMBL" id="SMGQ01000013">
    <property type="protein sequence ID" value="TCK92876.1"/>
    <property type="molecule type" value="Genomic_DNA"/>
</dbReference>
<dbReference type="Proteomes" id="UP000294545">
    <property type="component" value="Unassembled WGS sequence"/>
</dbReference>
<sequence>MYTLWIAISLIVSLLGVLFFFPNYEGNEFPLFMDLAVVFIFIPSVLILNSLIHQFIYWVIKTKF</sequence>
<evidence type="ECO:0000313" key="3">
    <source>
        <dbReference type="Proteomes" id="UP000294545"/>
    </source>
</evidence>
<evidence type="ECO:0000256" key="1">
    <source>
        <dbReference type="SAM" id="Phobius"/>
    </source>
</evidence>